<comment type="caution">
    <text evidence="3">The sequence shown here is derived from an EMBL/GenBank/DDBJ whole genome shotgun (WGS) entry which is preliminary data.</text>
</comment>
<dbReference type="PANTHER" id="PTHR32305">
    <property type="match status" value="1"/>
</dbReference>
<sequence length="370" mass="39998">MVPVPLLFPRMLKGRKFDYAYDVRGNQRYRYLSADRSKFWEYTWDGENRLRQAALTLGGQVVRTLNFKYDPFGRRIEKQVSDTASTVTTTYVYDGEDIVFTTVNDGTNTTTTNYVHGPGIDEPLAMVVNGQSSYYHADGLGSIVALTDAAKNVIQRYGYDSFGMVTAENPEFGNFYAFTGREWDRELGLYYYRARYYDPMEGRFISRDPIGFAGGDVNTYGYVGNNPINYTDPLGLLWTGSLGVSGTLGGQIFPTLPGVYVSGGMSVGLSSSGQLFVQFQANGMTGAGYFAGIGGSASVSHSCEDLPAYSVDRYGHVEGNAGWGPSGGYSVDTNNGSISGSKGLKGGLGFGVMLGGGASQTAIFSTPALW</sequence>
<feature type="domain" description="Teneurin-like YD-shell" evidence="2">
    <location>
        <begin position="13"/>
        <end position="228"/>
    </location>
</feature>
<dbReference type="EMBL" id="VJVV01000018">
    <property type="protein sequence ID" value="TRO78390.1"/>
    <property type="molecule type" value="Genomic_DNA"/>
</dbReference>
<dbReference type="Proteomes" id="UP000317155">
    <property type="component" value="Unassembled WGS sequence"/>
</dbReference>
<dbReference type="InterPro" id="IPR022385">
    <property type="entry name" value="Rhs_assc_core"/>
</dbReference>
<dbReference type="InterPro" id="IPR056823">
    <property type="entry name" value="TEN-like_YD-shell"/>
</dbReference>
<dbReference type="AlphaFoldDB" id="A0A550J590"/>
<dbReference type="OrthoDB" id="9757552at2"/>
<evidence type="ECO:0000256" key="1">
    <source>
        <dbReference type="ARBA" id="ARBA00022737"/>
    </source>
</evidence>
<proteinExistence type="predicted"/>
<protein>
    <submittedName>
        <fullName evidence="3">RHS repeat-associated core domain-containing protein</fullName>
    </submittedName>
</protein>
<reference evidence="3 4" key="1">
    <citation type="submission" date="2019-07" db="EMBL/GenBank/DDBJ databases">
        <title>Insights of Desulfuromonas acetexigens electromicrobiology.</title>
        <authorList>
            <person name="Katuri K."/>
            <person name="Sapireddy V."/>
            <person name="Shaw D.R."/>
            <person name="Saikaly P."/>
        </authorList>
    </citation>
    <scope>NUCLEOTIDE SEQUENCE [LARGE SCALE GENOMIC DNA]</scope>
    <source>
        <strain evidence="3 4">2873</strain>
    </source>
</reference>
<gene>
    <name evidence="3" type="ORF">FL622_16240</name>
</gene>
<dbReference type="PANTHER" id="PTHR32305:SF15">
    <property type="entry name" value="PROTEIN RHSA-RELATED"/>
    <property type="match status" value="1"/>
</dbReference>
<dbReference type="NCBIfam" id="TIGR03696">
    <property type="entry name" value="Rhs_assc_core"/>
    <property type="match status" value="1"/>
</dbReference>
<dbReference type="Gene3D" id="2.180.10.10">
    <property type="entry name" value="RHS repeat-associated core"/>
    <property type="match status" value="1"/>
</dbReference>
<dbReference type="Pfam" id="PF25023">
    <property type="entry name" value="TEN_YD-shell"/>
    <property type="match status" value="1"/>
</dbReference>
<evidence type="ECO:0000313" key="4">
    <source>
        <dbReference type="Proteomes" id="UP000317155"/>
    </source>
</evidence>
<name>A0A550J590_9BACT</name>
<evidence type="ECO:0000259" key="2">
    <source>
        <dbReference type="Pfam" id="PF25023"/>
    </source>
</evidence>
<accession>A0A550J590</accession>
<organism evidence="3 4">
    <name type="scientific">Trichloromonas acetexigens</name>
    <dbReference type="NCBI Taxonomy" id="38815"/>
    <lineage>
        <taxon>Bacteria</taxon>
        <taxon>Pseudomonadati</taxon>
        <taxon>Thermodesulfobacteriota</taxon>
        <taxon>Desulfuromonadia</taxon>
        <taxon>Desulfuromonadales</taxon>
        <taxon>Trichloromonadaceae</taxon>
        <taxon>Trichloromonas</taxon>
    </lineage>
</organism>
<keyword evidence="1" id="KW-0677">Repeat</keyword>
<evidence type="ECO:0000313" key="3">
    <source>
        <dbReference type="EMBL" id="TRO78390.1"/>
    </source>
</evidence>
<keyword evidence="4" id="KW-1185">Reference proteome</keyword>
<dbReference type="PRINTS" id="PR00394">
    <property type="entry name" value="RHSPROTEIN"/>
</dbReference>
<dbReference type="InterPro" id="IPR050708">
    <property type="entry name" value="T6SS_VgrG/RHS"/>
</dbReference>